<name>A0A8S1YCU6_9CILI</name>
<dbReference type="Proteomes" id="UP000689195">
    <property type="component" value="Unassembled WGS sequence"/>
</dbReference>
<proteinExistence type="predicted"/>
<protein>
    <submittedName>
        <fullName evidence="1">Uncharacterized protein</fullName>
    </submittedName>
</protein>
<reference evidence="1" key="1">
    <citation type="submission" date="2021-01" db="EMBL/GenBank/DDBJ databases">
        <authorList>
            <consortium name="Genoscope - CEA"/>
            <person name="William W."/>
        </authorList>
    </citation>
    <scope>NUCLEOTIDE SEQUENCE</scope>
</reference>
<dbReference type="AlphaFoldDB" id="A0A8S1YCU6"/>
<evidence type="ECO:0000313" key="2">
    <source>
        <dbReference type="Proteomes" id="UP000689195"/>
    </source>
</evidence>
<accession>A0A8S1YCU6</accession>
<keyword evidence="2" id="KW-1185">Reference proteome</keyword>
<sequence length="50" mass="6020">MLDIRNKRILNMNIQVLIIQSHKSDKLLEFLNQVNFIMMFFLESTQPLLK</sequence>
<evidence type="ECO:0000313" key="1">
    <source>
        <dbReference type="EMBL" id="CAD8211441.1"/>
    </source>
</evidence>
<organism evidence="1 2">
    <name type="scientific">Paramecium pentaurelia</name>
    <dbReference type="NCBI Taxonomy" id="43138"/>
    <lineage>
        <taxon>Eukaryota</taxon>
        <taxon>Sar</taxon>
        <taxon>Alveolata</taxon>
        <taxon>Ciliophora</taxon>
        <taxon>Intramacronucleata</taxon>
        <taxon>Oligohymenophorea</taxon>
        <taxon>Peniculida</taxon>
        <taxon>Parameciidae</taxon>
        <taxon>Paramecium</taxon>
    </lineage>
</organism>
<comment type="caution">
    <text evidence="1">The sequence shown here is derived from an EMBL/GenBank/DDBJ whole genome shotgun (WGS) entry which is preliminary data.</text>
</comment>
<dbReference type="EMBL" id="CAJJDO010000163">
    <property type="protein sequence ID" value="CAD8211441.1"/>
    <property type="molecule type" value="Genomic_DNA"/>
</dbReference>
<gene>
    <name evidence="1" type="ORF">PPENT_87.1.T1630085</name>
</gene>